<comment type="similarity">
    <text evidence="5">Belongs to the DPH7 family.</text>
</comment>
<sequence>MSSIEPTRSITLDLPPSCIEFCPSHPHYAVVGTYNLEKPDAPGFTEGEGERKSQQRNGSLILLQIDGDDVKLLQTLPTPSAILDVHFLGRNSDSVFGVATSTGSIGFYKLMAVQNGEPTMVHKSTIQYCPEDVLVTAFAWYPDGDTLGMSLSSGQICLGQSSQATSDLTNRDVETLTHDLEAWTLAFLPDGSGLLSGGDDCALRFTELPRNPIEALDGNAAEPEYIPPKRAAWVDKKIHCAGVTAILPIHCDDAGMLIVTGSYDDHIRLVHAPAVGRRQVLSEAQLGGGVWRLKVLTRKPSVQGRPASPEPCPDELVLLVSCMHAGARIVRLFHSEETWQFEVLAKFEKHQSMNYGSDCQPEPNERGQRTIVSTSFYDRLLCLWRYGALL</sequence>
<dbReference type="InterPro" id="IPR036322">
    <property type="entry name" value="WD40_repeat_dom_sf"/>
</dbReference>
<protein>
    <recommendedName>
        <fullName evidence="6">methylated diphthine methylhydrolase</fullName>
        <ecNumber evidence="6">3.1.1.97</ecNumber>
    </recommendedName>
</protein>
<dbReference type="GO" id="GO:0017183">
    <property type="term" value="P:protein histidyl modification to diphthamide"/>
    <property type="evidence" value="ECO:0007669"/>
    <property type="project" value="TreeGrafter"/>
</dbReference>
<evidence type="ECO:0000256" key="1">
    <source>
        <dbReference type="ARBA" id="ARBA00005156"/>
    </source>
</evidence>
<dbReference type="OrthoDB" id="1930760at2759"/>
<evidence type="ECO:0000313" key="8">
    <source>
        <dbReference type="EMBL" id="KAF2825883.1"/>
    </source>
</evidence>
<accession>A0A6A6ZYD4</accession>
<dbReference type="GO" id="GO:0061685">
    <property type="term" value="F:diphthine methylesterase activity"/>
    <property type="evidence" value="ECO:0007669"/>
    <property type="project" value="UniProtKB-EC"/>
</dbReference>
<evidence type="ECO:0000313" key="9">
    <source>
        <dbReference type="Proteomes" id="UP000799424"/>
    </source>
</evidence>
<dbReference type="EC" id="3.1.1.97" evidence="6"/>
<organism evidence="8 9">
    <name type="scientific">Ophiobolus disseminans</name>
    <dbReference type="NCBI Taxonomy" id="1469910"/>
    <lineage>
        <taxon>Eukaryota</taxon>
        <taxon>Fungi</taxon>
        <taxon>Dikarya</taxon>
        <taxon>Ascomycota</taxon>
        <taxon>Pezizomycotina</taxon>
        <taxon>Dothideomycetes</taxon>
        <taxon>Pleosporomycetidae</taxon>
        <taxon>Pleosporales</taxon>
        <taxon>Pleosporineae</taxon>
        <taxon>Phaeosphaeriaceae</taxon>
        <taxon>Ophiobolus</taxon>
    </lineage>
</organism>
<evidence type="ECO:0000256" key="2">
    <source>
        <dbReference type="ARBA" id="ARBA00022574"/>
    </source>
</evidence>
<keyword evidence="2" id="KW-0853">WD repeat</keyword>
<dbReference type="EMBL" id="MU006227">
    <property type="protein sequence ID" value="KAF2825883.1"/>
    <property type="molecule type" value="Genomic_DNA"/>
</dbReference>
<evidence type="ECO:0000256" key="7">
    <source>
        <dbReference type="ARBA" id="ARBA00047551"/>
    </source>
</evidence>
<keyword evidence="9" id="KW-1185">Reference proteome</keyword>
<evidence type="ECO:0000256" key="3">
    <source>
        <dbReference type="ARBA" id="ARBA00022737"/>
    </source>
</evidence>
<dbReference type="SUPFAM" id="SSF50978">
    <property type="entry name" value="WD40 repeat-like"/>
    <property type="match status" value="1"/>
</dbReference>
<evidence type="ECO:0000256" key="4">
    <source>
        <dbReference type="ARBA" id="ARBA00022801"/>
    </source>
</evidence>
<dbReference type="Gene3D" id="2.130.10.10">
    <property type="entry name" value="YVTN repeat-like/Quinoprotein amine dehydrogenase"/>
    <property type="match status" value="1"/>
</dbReference>
<keyword evidence="3" id="KW-0677">Repeat</keyword>
<gene>
    <name evidence="8" type="ORF">CC86DRAFT_351957</name>
</gene>
<dbReference type="PANTHER" id="PTHR46042:SF1">
    <property type="entry name" value="DIPHTHINE METHYLTRANSFERASE"/>
    <property type="match status" value="1"/>
</dbReference>
<reference evidence="8" key="1">
    <citation type="journal article" date="2020" name="Stud. Mycol.">
        <title>101 Dothideomycetes genomes: a test case for predicting lifestyles and emergence of pathogens.</title>
        <authorList>
            <person name="Haridas S."/>
            <person name="Albert R."/>
            <person name="Binder M."/>
            <person name="Bloem J."/>
            <person name="Labutti K."/>
            <person name="Salamov A."/>
            <person name="Andreopoulos B."/>
            <person name="Baker S."/>
            <person name="Barry K."/>
            <person name="Bills G."/>
            <person name="Bluhm B."/>
            <person name="Cannon C."/>
            <person name="Castanera R."/>
            <person name="Culley D."/>
            <person name="Daum C."/>
            <person name="Ezra D."/>
            <person name="Gonzalez J."/>
            <person name="Henrissat B."/>
            <person name="Kuo A."/>
            <person name="Liang C."/>
            <person name="Lipzen A."/>
            <person name="Lutzoni F."/>
            <person name="Magnuson J."/>
            <person name="Mondo S."/>
            <person name="Nolan M."/>
            <person name="Ohm R."/>
            <person name="Pangilinan J."/>
            <person name="Park H.-J."/>
            <person name="Ramirez L."/>
            <person name="Alfaro M."/>
            <person name="Sun H."/>
            <person name="Tritt A."/>
            <person name="Yoshinaga Y."/>
            <person name="Zwiers L.-H."/>
            <person name="Turgeon B."/>
            <person name="Goodwin S."/>
            <person name="Spatafora J."/>
            <person name="Crous P."/>
            <person name="Grigoriev I."/>
        </authorList>
    </citation>
    <scope>NUCLEOTIDE SEQUENCE</scope>
    <source>
        <strain evidence="8">CBS 113818</strain>
    </source>
</reference>
<dbReference type="GO" id="GO:0005737">
    <property type="term" value="C:cytoplasm"/>
    <property type="evidence" value="ECO:0007669"/>
    <property type="project" value="TreeGrafter"/>
</dbReference>
<dbReference type="InterPro" id="IPR001680">
    <property type="entry name" value="WD40_rpt"/>
</dbReference>
<dbReference type="Proteomes" id="UP000799424">
    <property type="component" value="Unassembled WGS sequence"/>
</dbReference>
<comment type="pathway">
    <text evidence="1">Protein modification; peptidyl-diphthamide biosynthesis.</text>
</comment>
<dbReference type="SMART" id="SM00320">
    <property type="entry name" value="WD40"/>
    <property type="match status" value="4"/>
</dbReference>
<proteinExistence type="inferred from homology"/>
<dbReference type="Pfam" id="PF00400">
    <property type="entry name" value="WD40"/>
    <property type="match status" value="1"/>
</dbReference>
<dbReference type="InterPro" id="IPR015943">
    <property type="entry name" value="WD40/YVTN_repeat-like_dom_sf"/>
</dbReference>
<dbReference type="InterPro" id="IPR052415">
    <property type="entry name" value="Diphthine_MTase"/>
</dbReference>
<evidence type="ECO:0000256" key="6">
    <source>
        <dbReference type="ARBA" id="ARBA00039131"/>
    </source>
</evidence>
<dbReference type="AlphaFoldDB" id="A0A6A6ZYD4"/>
<comment type="catalytic activity">
    <reaction evidence="7">
        <text>diphthine methyl ester-[translation elongation factor 2] + H2O = diphthine-[translation elongation factor 2] + methanol + H(+)</text>
        <dbReference type="Rhea" id="RHEA:42656"/>
        <dbReference type="Rhea" id="RHEA-COMP:10172"/>
        <dbReference type="Rhea" id="RHEA-COMP:10173"/>
        <dbReference type="ChEBI" id="CHEBI:15377"/>
        <dbReference type="ChEBI" id="CHEBI:15378"/>
        <dbReference type="ChEBI" id="CHEBI:17790"/>
        <dbReference type="ChEBI" id="CHEBI:79005"/>
        <dbReference type="ChEBI" id="CHEBI:82696"/>
        <dbReference type="EC" id="3.1.1.97"/>
    </reaction>
</comment>
<dbReference type="PANTHER" id="PTHR46042">
    <property type="entry name" value="DIPHTHINE METHYLTRANSFERASE"/>
    <property type="match status" value="1"/>
</dbReference>
<name>A0A6A6ZYD4_9PLEO</name>
<evidence type="ECO:0000256" key="5">
    <source>
        <dbReference type="ARBA" id="ARBA00038092"/>
    </source>
</evidence>
<keyword evidence="4" id="KW-0378">Hydrolase</keyword>